<dbReference type="SMART" id="SM01332">
    <property type="entry name" value="Cyclin_C"/>
    <property type="match status" value="1"/>
</dbReference>
<dbReference type="CDD" id="cd20528">
    <property type="entry name" value="CYCLIN_CCNJ-like_rpt1"/>
    <property type="match status" value="1"/>
</dbReference>
<protein>
    <recommendedName>
        <fullName evidence="2">Cyclin-J</fullName>
    </recommendedName>
</protein>
<dbReference type="GeneID" id="108427939"/>
<feature type="region of interest" description="Disordered" evidence="4">
    <location>
        <begin position="258"/>
        <end position="291"/>
    </location>
</feature>
<feature type="compositionally biased region" description="Polar residues" evidence="4">
    <location>
        <begin position="262"/>
        <end position="271"/>
    </location>
</feature>
<dbReference type="Gene3D" id="1.10.472.10">
    <property type="entry name" value="Cyclin-like"/>
    <property type="match status" value="2"/>
</dbReference>
<dbReference type="Pfam" id="PF02984">
    <property type="entry name" value="Cyclin_C"/>
    <property type="match status" value="1"/>
</dbReference>
<feature type="compositionally biased region" description="Low complexity" evidence="4">
    <location>
        <begin position="272"/>
        <end position="291"/>
    </location>
</feature>
<reference evidence="7" key="2">
    <citation type="submission" date="2025-08" db="UniProtKB">
        <authorList>
            <consortium name="Ensembl"/>
        </authorList>
    </citation>
    <scope>IDENTIFICATION</scope>
</reference>
<dbReference type="CDD" id="cd20529">
    <property type="entry name" value="CYCLIN_CCNJ-like_rpt2"/>
    <property type="match status" value="1"/>
</dbReference>
<dbReference type="GeneTree" id="ENSGT00940000159349"/>
<dbReference type="Proteomes" id="UP001501920">
    <property type="component" value="Chromosome 16"/>
</dbReference>
<feature type="domain" description="Cyclin C-terminal" evidence="6">
    <location>
        <begin position="148"/>
        <end position="277"/>
    </location>
</feature>
<dbReference type="InterPro" id="IPR013763">
    <property type="entry name" value="Cyclin-like_dom"/>
</dbReference>
<name>A0AAR2LHY6_PYGNA</name>
<dbReference type="RefSeq" id="XP_017554018.1">
    <property type="nucleotide sequence ID" value="XM_017698529.2"/>
</dbReference>
<dbReference type="InterPro" id="IPR006671">
    <property type="entry name" value="Cyclin_N"/>
</dbReference>
<dbReference type="SUPFAM" id="SSF47954">
    <property type="entry name" value="Cyclin-like"/>
    <property type="match status" value="2"/>
</dbReference>
<gene>
    <name evidence="7" type="primary">CCNJL</name>
</gene>
<accession>A0AAR2LHY6</accession>
<dbReference type="InterPro" id="IPR004367">
    <property type="entry name" value="Cyclin_C-dom"/>
</dbReference>
<reference evidence="7" key="3">
    <citation type="submission" date="2025-09" db="UniProtKB">
        <authorList>
            <consortium name="Ensembl"/>
        </authorList>
    </citation>
    <scope>IDENTIFICATION</scope>
</reference>
<evidence type="ECO:0000256" key="2">
    <source>
        <dbReference type="ARBA" id="ARBA00073756"/>
    </source>
</evidence>
<dbReference type="SMART" id="SM00385">
    <property type="entry name" value="CYCLIN"/>
    <property type="match status" value="2"/>
</dbReference>
<feature type="domain" description="Cyclin-like" evidence="5">
    <location>
        <begin position="48"/>
        <end position="139"/>
    </location>
</feature>
<dbReference type="CTD" id="79616"/>
<dbReference type="InterPro" id="IPR039361">
    <property type="entry name" value="Cyclin"/>
</dbReference>
<evidence type="ECO:0000256" key="4">
    <source>
        <dbReference type="SAM" id="MobiDB-lite"/>
    </source>
</evidence>
<keyword evidence="1 3" id="KW-0195">Cyclin</keyword>
<comment type="similarity">
    <text evidence="3">Belongs to the cyclin family.</text>
</comment>
<dbReference type="Pfam" id="PF00134">
    <property type="entry name" value="Cyclin_N"/>
    <property type="match status" value="1"/>
</dbReference>
<evidence type="ECO:0000259" key="6">
    <source>
        <dbReference type="SMART" id="SM01332"/>
    </source>
</evidence>
<keyword evidence="8" id="KW-1185">Reference proteome</keyword>
<organism evidence="7 8">
    <name type="scientific">Pygocentrus nattereri</name>
    <name type="common">Red-bellied piranha</name>
    <dbReference type="NCBI Taxonomy" id="42514"/>
    <lineage>
        <taxon>Eukaryota</taxon>
        <taxon>Metazoa</taxon>
        <taxon>Chordata</taxon>
        <taxon>Craniata</taxon>
        <taxon>Vertebrata</taxon>
        <taxon>Euteleostomi</taxon>
        <taxon>Actinopterygii</taxon>
        <taxon>Neopterygii</taxon>
        <taxon>Teleostei</taxon>
        <taxon>Ostariophysi</taxon>
        <taxon>Characiformes</taxon>
        <taxon>Characoidei</taxon>
        <taxon>Pygocentrus</taxon>
    </lineage>
</organism>
<dbReference type="PANTHER" id="PTHR10177">
    <property type="entry name" value="CYCLINS"/>
    <property type="match status" value="1"/>
</dbReference>
<feature type="domain" description="Cyclin-like" evidence="5">
    <location>
        <begin position="156"/>
        <end position="250"/>
    </location>
</feature>
<evidence type="ECO:0000313" key="7">
    <source>
        <dbReference type="Ensembl" id="ENSPNAP00000074272.1"/>
    </source>
</evidence>
<evidence type="ECO:0000256" key="1">
    <source>
        <dbReference type="ARBA" id="ARBA00023127"/>
    </source>
</evidence>
<dbReference type="InterPro" id="IPR036915">
    <property type="entry name" value="Cyclin-like_sf"/>
</dbReference>
<evidence type="ECO:0000259" key="5">
    <source>
        <dbReference type="SMART" id="SM00385"/>
    </source>
</evidence>
<evidence type="ECO:0000313" key="8">
    <source>
        <dbReference type="Proteomes" id="UP001501920"/>
    </source>
</evidence>
<dbReference type="Ensembl" id="ENSPNAT00000075757.1">
    <property type="protein sequence ID" value="ENSPNAP00000074272.1"/>
    <property type="gene ID" value="ENSPNAG00000037273.1"/>
</dbReference>
<reference evidence="7 8" key="1">
    <citation type="submission" date="2020-10" db="EMBL/GenBank/DDBJ databases">
        <title>Pygocentrus nattereri (red-bellied piranha) genome, fPygNat1, primary haplotype.</title>
        <authorList>
            <person name="Myers G."/>
            <person name="Meyer A."/>
            <person name="Karagic N."/>
            <person name="Pippel M."/>
            <person name="Winkler S."/>
            <person name="Tracey A."/>
            <person name="Wood J."/>
            <person name="Formenti G."/>
            <person name="Howe K."/>
            <person name="Fedrigo O."/>
            <person name="Jarvis E.D."/>
        </authorList>
    </citation>
    <scope>NUCLEOTIDE SEQUENCE [LARGE SCALE GENOMIC DNA]</scope>
</reference>
<sequence length="406" mass="44974">MGKMEPEGQWWKSQLAADIHQALRIKELKLPTYHAHSPQIGMRRYFADLLAVLSNRYQLCPTARHLAVYLLDLFMDHYDVAVRQLYVIALSCLLLASKFEEKEDRVPKLEQLNTLGFMCSLNLALNKRDLIKMELLLLETFGWNLCMPTPAHFIDYYLHAAVQEGDLHNGWPLTSLSKTKAFMDKYTHYFLEVSLQDHAFLSFRPSQVAAACIAASRICLQISPSWTTVLHLLTGYSWDHLTQCIQLMLLAHDNDVKEANKSKSSPSHGQVSLQAQAHASPSPAASSLQRQPASSSQQLLLQAGAFSQHSPALSQLHMLAECQALGPVGSRDYLQPHHSSLLSASLPASSFPSFPSLASGLCGLPLQGPLSMQVGVGAEPHHCVGLAYSNSYLGSHHTFTASCFDR</sequence>
<dbReference type="FunFam" id="1.10.472.10:FF:000036">
    <property type="entry name" value="cyclin-J isoform X1"/>
    <property type="match status" value="1"/>
</dbReference>
<evidence type="ECO:0000256" key="3">
    <source>
        <dbReference type="RuleBase" id="RU000383"/>
    </source>
</evidence>
<dbReference type="AlphaFoldDB" id="A0AAR2LHY6"/>
<proteinExistence type="inferred from homology"/>
<dbReference type="FunFam" id="1.10.472.10:FF:000022">
    <property type="entry name" value="cyclin-J isoform X1"/>
    <property type="match status" value="1"/>
</dbReference>